<dbReference type="PROSITE" id="PS51935">
    <property type="entry name" value="NLPC_P60"/>
    <property type="match status" value="1"/>
</dbReference>
<keyword evidence="4" id="KW-0788">Thiol protease</keyword>
<sequence length="148" mass="16278">MTLDQQAAVLTEAHRWLNTPYLHQGAVLGAGVDCIMLLACVYHAAGIVPFIDPRPYPIDWMLHHTEERYLAGLDRHAERVDGEPQPADIVTFRVGRTHSHAAIVVAWPTIIHAYRPAGRVTLDQADSTALAGRMGPVYRVQPSAEVPA</sequence>
<keyword evidence="3" id="KW-0378">Hydrolase</keyword>
<evidence type="ECO:0000259" key="5">
    <source>
        <dbReference type="PROSITE" id="PS51935"/>
    </source>
</evidence>
<evidence type="ECO:0000256" key="1">
    <source>
        <dbReference type="ARBA" id="ARBA00007074"/>
    </source>
</evidence>
<dbReference type="RefSeq" id="WP_307692344.1">
    <property type="nucleotide sequence ID" value="NZ_JAUSRO010000020.1"/>
</dbReference>
<dbReference type="Pfam" id="PF00877">
    <property type="entry name" value="NLPC_P60"/>
    <property type="match status" value="1"/>
</dbReference>
<dbReference type="InterPro" id="IPR038765">
    <property type="entry name" value="Papain-like_cys_pep_sf"/>
</dbReference>
<dbReference type="InterPro" id="IPR000064">
    <property type="entry name" value="NLP_P60_dom"/>
</dbReference>
<accession>A0ABT9SE18</accession>
<evidence type="ECO:0000313" key="7">
    <source>
        <dbReference type="Proteomes" id="UP001226867"/>
    </source>
</evidence>
<protein>
    <submittedName>
        <fullName evidence="6">NlpC/P60 family putative phage cell wall peptidase</fullName>
    </submittedName>
</protein>
<keyword evidence="7" id="KW-1185">Reference proteome</keyword>
<gene>
    <name evidence="6" type="ORF">J2W36_004885</name>
</gene>
<comment type="caution">
    <text evidence="6">The sequence shown here is derived from an EMBL/GenBank/DDBJ whole genome shotgun (WGS) entry which is preliminary data.</text>
</comment>
<keyword evidence="2" id="KW-0645">Protease</keyword>
<dbReference type="Gene3D" id="3.90.1720.10">
    <property type="entry name" value="endopeptidase domain like (from Nostoc punctiforme)"/>
    <property type="match status" value="1"/>
</dbReference>
<dbReference type="Proteomes" id="UP001226867">
    <property type="component" value="Unassembled WGS sequence"/>
</dbReference>
<evidence type="ECO:0000256" key="4">
    <source>
        <dbReference type="ARBA" id="ARBA00022807"/>
    </source>
</evidence>
<feature type="domain" description="NlpC/P60" evidence="5">
    <location>
        <begin position="3"/>
        <end position="141"/>
    </location>
</feature>
<dbReference type="EMBL" id="JAUSRO010000020">
    <property type="protein sequence ID" value="MDP9902608.1"/>
    <property type="molecule type" value="Genomic_DNA"/>
</dbReference>
<dbReference type="SUPFAM" id="SSF54001">
    <property type="entry name" value="Cysteine proteinases"/>
    <property type="match status" value="1"/>
</dbReference>
<proteinExistence type="inferred from homology"/>
<name>A0ABT9SE18_9BURK</name>
<evidence type="ECO:0000256" key="3">
    <source>
        <dbReference type="ARBA" id="ARBA00022801"/>
    </source>
</evidence>
<evidence type="ECO:0000313" key="6">
    <source>
        <dbReference type="EMBL" id="MDP9902608.1"/>
    </source>
</evidence>
<evidence type="ECO:0000256" key="2">
    <source>
        <dbReference type="ARBA" id="ARBA00022670"/>
    </source>
</evidence>
<reference evidence="6 7" key="1">
    <citation type="submission" date="2023-07" db="EMBL/GenBank/DDBJ databases">
        <title>Sorghum-associated microbial communities from plants grown in Nebraska, USA.</title>
        <authorList>
            <person name="Schachtman D."/>
        </authorList>
    </citation>
    <scope>NUCLEOTIDE SEQUENCE [LARGE SCALE GENOMIC DNA]</scope>
    <source>
        <strain evidence="6 7">DS1607</strain>
    </source>
</reference>
<comment type="similarity">
    <text evidence="1">Belongs to the peptidase C40 family.</text>
</comment>
<organism evidence="6 7">
    <name type="scientific">Variovorax ginsengisoli</name>
    <dbReference type="NCBI Taxonomy" id="363844"/>
    <lineage>
        <taxon>Bacteria</taxon>
        <taxon>Pseudomonadati</taxon>
        <taxon>Pseudomonadota</taxon>
        <taxon>Betaproteobacteria</taxon>
        <taxon>Burkholderiales</taxon>
        <taxon>Comamonadaceae</taxon>
        <taxon>Variovorax</taxon>
    </lineage>
</organism>